<evidence type="ECO:0000256" key="2">
    <source>
        <dbReference type="ARBA" id="ARBA00007863"/>
    </source>
</evidence>
<proteinExistence type="inferred from homology"/>
<sequence length="473" mass="51510">METAQLLPKMPTTSSIWAVYNLNRYFVGVALLLGVVFLWTASNFITAGLETGDDAWNKPFLITYFNTASFTVYLLPTLWRRRKGALHHALGQSCVRPGDTDHSTLSRGGYIPIPSGSDDVHPSHAAYPSHSSYLSHHSHPPHPPQLDNLGHPSHREDPERTERMDGVTIHHLPRLTVRETAKIAAWWSIVWFIANWAVNASLAWTSVASVTILSSTSGFFTLALGRICRVESLTSTKLIAVIASFLGVLLVTHSDSLSSSTSSSSTLTSLSSASSHPVFGDALALTSAAFYAVYVILLKVRVVDEERADMQLMLGFAGLFNTIFLIPIFPILHYTGLERFSLPPTTSAWFICLTNFCITLSSDYLYVLAMLKTTPTLVTVGLSLTIPLAMLGQFFGLGLGSGGEGGVQGLTLWSVAGAGMVCVGFAMLGWQEYLKNKQGDEGVVVEPESNGEDEYEASDGRREGEGRERSMSR</sequence>
<keyword evidence="10" id="KW-1185">Reference proteome</keyword>
<feature type="transmembrane region" description="Helical" evidence="8">
    <location>
        <begin position="25"/>
        <end position="49"/>
    </location>
</feature>
<dbReference type="EMBL" id="ATAM02000003">
    <property type="protein sequence ID" value="KAL0252260.1"/>
    <property type="molecule type" value="Genomic_DNA"/>
</dbReference>
<feature type="transmembrane region" description="Helical" evidence="8">
    <location>
        <begin position="180"/>
        <end position="198"/>
    </location>
</feature>
<feature type="transmembrane region" description="Helical" evidence="8">
    <location>
        <begin position="376"/>
        <end position="398"/>
    </location>
</feature>
<accession>A0ABR3BV46</accession>
<dbReference type="GeneID" id="91988507"/>
<evidence type="ECO:0000313" key="9">
    <source>
        <dbReference type="EMBL" id="KAL0252260.1"/>
    </source>
</evidence>
<keyword evidence="5 8" id="KW-1133">Transmembrane helix</keyword>
<evidence type="ECO:0000256" key="1">
    <source>
        <dbReference type="ARBA" id="ARBA00004141"/>
    </source>
</evidence>
<gene>
    <name evidence="9" type="ORF">I308_101649</name>
</gene>
<protein>
    <recommendedName>
        <fullName evidence="11">Solute carrier family 35, member F5</fullName>
    </recommendedName>
</protein>
<feature type="region of interest" description="Disordered" evidence="7">
    <location>
        <begin position="441"/>
        <end position="473"/>
    </location>
</feature>
<evidence type="ECO:0000256" key="7">
    <source>
        <dbReference type="SAM" id="MobiDB-lite"/>
    </source>
</evidence>
<dbReference type="RefSeq" id="XP_066614980.1">
    <property type="nucleotide sequence ID" value="XM_066756203.1"/>
</dbReference>
<dbReference type="SUPFAM" id="SSF103481">
    <property type="entry name" value="Multidrug resistance efflux transporter EmrE"/>
    <property type="match status" value="1"/>
</dbReference>
<keyword evidence="3" id="KW-0813">Transport</keyword>
<feature type="transmembrane region" description="Helical" evidence="8">
    <location>
        <begin position="312"/>
        <end position="335"/>
    </location>
</feature>
<feature type="transmembrane region" description="Helical" evidence="8">
    <location>
        <begin position="278"/>
        <end position="300"/>
    </location>
</feature>
<reference evidence="10" key="1">
    <citation type="submission" date="2015-01" db="EMBL/GenBank/DDBJ databases">
        <title>The Genome Sequence of Cryptococcus gattii MMRL2647.</title>
        <authorList>
            <consortium name="The Broad Institute Genomics Platform"/>
            <person name="Cuomo C."/>
            <person name="Litvintseva A."/>
            <person name="Chen Y."/>
            <person name="Heitman J."/>
            <person name="Sun S."/>
            <person name="Springer D."/>
            <person name="Dromer F."/>
            <person name="Young S."/>
            <person name="Zeng Q."/>
            <person name="Gargeya S."/>
            <person name="Abouelleil A."/>
            <person name="Alvarado L."/>
            <person name="Chapman S.B."/>
            <person name="Gainer-Dewar J."/>
            <person name="Goldberg J."/>
            <person name="Griggs A."/>
            <person name="Gujja S."/>
            <person name="Hansen M."/>
            <person name="Howarth C."/>
            <person name="Imamovic A."/>
            <person name="Larimer J."/>
            <person name="Murphy C."/>
            <person name="Naylor J."/>
            <person name="Pearson M."/>
            <person name="Priest M."/>
            <person name="Roberts A."/>
            <person name="Saif S."/>
            <person name="Shea T."/>
            <person name="Sykes S."/>
            <person name="Wortman J."/>
            <person name="Nusbaum C."/>
            <person name="Birren B."/>
        </authorList>
    </citation>
    <scope>NUCLEOTIDE SEQUENCE [LARGE SCALE GENOMIC DNA]</scope>
    <source>
        <strain evidence="10">IND107</strain>
    </source>
</reference>
<evidence type="ECO:0000256" key="3">
    <source>
        <dbReference type="ARBA" id="ARBA00022448"/>
    </source>
</evidence>
<reference evidence="9 10" key="2">
    <citation type="submission" date="2024-01" db="EMBL/GenBank/DDBJ databases">
        <title>Comparative genomics of Cryptococcus and Kwoniella reveals pathogenesis evolution and contrasting modes of karyotype evolution via chromosome fusion or intercentromeric recombination.</title>
        <authorList>
            <person name="Coelho M.A."/>
            <person name="David-Palma M."/>
            <person name="Shea T."/>
            <person name="Bowers K."/>
            <person name="Mcginley-Smith S."/>
            <person name="Mohammad A.W."/>
            <person name="Gnirke A."/>
            <person name="Yurkov A.M."/>
            <person name="Nowrousian M."/>
            <person name="Sun S."/>
            <person name="Cuomo C.A."/>
            <person name="Heitman J."/>
        </authorList>
    </citation>
    <scope>NUCLEOTIDE SEQUENCE [LARGE SCALE GENOMIC DNA]</scope>
    <source>
        <strain evidence="9 10">IND107</strain>
    </source>
</reference>
<dbReference type="PANTHER" id="PTHR23051">
    <property type="entry name" value="SOLUTE CARRIER FAMILY 35, MEMBER F5"/>
    <property type="match status" value="1"/>
</dbReference>
<dbReference type="PANTHER" id="PTHR23051:SF0">
    <property type="entry name" value="SOLUTE CARRIER FAMILY 35 MEMBER F5"/>
    <property type="match status" value="1"/>
</dbReference>
<keyword evidence="4 8" id="KW-0812">Transmembrane</keyword>
<feature type="transmembrane region" description="Helical" evidence="8">
    <location>
        <begin position="204"/>
        <end position="225"/>
    </location>
</feature>
<dbReference type="InterPro" id="IPR009262">
    <property type="entry name" value="SLC35_F1/F2/F6"/>
</dbReference>
<evidence type="ECO:0000256" key="6">
    <source>
        <dbReference type="ARBA" id="ARBA00023136"/>
    </source>
</evidence>
<feature type="transmembrane region" description="Helical" evidence="8">
    <location>
        <begin position="61"/>
        <end position="79"/>
    </location>
</feature>
<comment type="similarity">
    <text evidence="2">Belongs to the SLC35F solute transporter family.</text>
</comment>
<dbReference type="Pfam" id="PF06027">
    <property type="entry name" value="SLC35F"/>
    <property type="match status" value="1"/>
</dbReference>
<feature type="transmembrane region" description="Helical" evidence="8">
    <location>
        <begin position="410"/>
        <end position="430"/>
    </location>
</feature>
<dbReference type="Proteomes" id="UP000054399">
    <property type="component" value="Unassembled WGS sequence"/>
</dbReference>
<evidence type="ECO:0000256" key="8">
    <source>
        <dbReference type="SAM" id="Phobius"/>
    </source>
</evidence>
<comment type="subcellular location">
    <subcellularLocation>
        <location evidence="1">Membrane</location>
        <topology evidence="1">Multi-pass membrane protein</topology>
    </subcellularLocation>
</comment>
<feature type="transmembrane region" description="Helical" evidence="8">
    <location>
        <begin position="347"/>
        <end position="369"/>
    </location>
</feature>
<feature type="transmembrane region" description="Helical" evidence="8">
    <location>
        <begin position="237"/>
        <end position="258"/>
    </location>
</feature>
<feature type="compositionally biased region" description="Basic and acidic residues" evidence="7">
    <location>
        <begin position="458"/>
        <end position="473"/>
    </location>
</feature>
<evidence type="ECO:0008006" key="11">
    <source>
        <dbReference type="Google" id="ProtNLM"/>
    </source>
</evidence>
<name>A0ABR3BV46_9TREE</name>
<evidence type="ECO:0000256" key="5">
    <source>
        <dbReference type="ARBA" id="ARBA00022989"/>
    </source>
</evidence>
<comment type="caution">
    <text evidence="9">The sequence shown here is derived from an EMBL/GenBank/DDBJ whole genome shotgun (WGS) entry which is preliminary data.</text>
</comment>
<organism evidence="9 10">
    <name type="scientific">Cryptococcus tetragattii IND107</name>
    <dbReference type="NCBI Taxonomy" id="1296105"/>
    <lineage>
        <taxon>Eukaryota</taxon>
        <taxon>Fungi</taxon>
        <taxon>Dikarya</taxon>
        <taxon>Basidiomycota</taxon>
        <taxon>Agaricomycotina</taxon>
        <taxon>Tremellomycetes</taxon>
        <taxon>Tremellales</taxon>
        <taxon>Cryptococcaceae</taxon>
        <taxon>Cryptococcus</taxon>
        <taxon>Cryptococcus gattii species complex</taxon>
    </lineage>
</organism>
<evidence type="ECO:0000313" key="10">
    <source>
        <dbReference type="Proteomes" id="UP000054399"/>
    </source>
</evidence>
<keyword evidence="6 8" id="KW-0472">Membrane</keyword>
<evidence type="ECO:0000256" key="4">
    <source>
        <dbReference type="ARBA" id="ARBA00022692"/>
    </source>
</evidence>
<feature type="compositionally biased region" description="Basic and acidic residues" evidence="7">
    <location>
        <begin position="153"/>
        <end position="162"/>
    </location>
</feature>
<dbReference type="InterPro" id="IPR037185">
    <property type="entry name" value="EmrE-like"/>
</dbReference>
<feature type="region of interest" description="Disordered" evidence="7">
    <location>
        <begin position="129"/>
        <end position="162"/>
    </location>
</feature>